<dbReference type="RefSeq" id="XP_067917652.1">
    <property type="nucleotide sequence ID" value="XM_068070371.1"/>
</dbReference>
<gene>
    <name evidence="3" type="ORF">CSUI_010266</name>
</gene>
<evidence type="ECO:0000256" key="1">
    <source>
        <dbReference type="SAM" id="Coils"/>
    </source>
</evidence>
<protein>
    <submittedName>
        <fullName evidence="3">Fyve zinc finger domain-containing protein</fullName>
    </submittedName>
</protein>
<organism evidence="3 4">
    <name type="scientific">Cystoisospora suis</name>
    <dbReference type="NCBI Taxonomy" id="483139"/>
    <lineage>
        <taxon>Eukaryota</taxon>
        <taxon>Sar</taxon>
        <taxon>Alveolata</taxon>
        <taxon>Apicomplexa</taxon>
        <taxon>Conoidasida</taxon>
        <taxon>Coccidia</taxon>
        <taxon>Eucoccidiorida</taxon>
        <taxon>Eimeriorina</taxon>
        <taxon>Sarcocystidae</taxon>
        <taxon>Cystoisospora</taxon>
    </lineage>
</organism>
<evidence type="ECO:0000313" key="3">
    <source>
        <dbReference type="EMBL" id="PHJ15920.1"/>
    </source>
</evidence>
<accession>A0A2C6JYW9</accession>
<feature type="region of interest" description="Disordered" evidence="2">
    <location>
        <begin position="98"/>
        <end position="128"/>
    </location>
</feature>
<reference evidence="3 4" key="1">
    <citation type="journal article" date="2017" name="Int. J. Parasitol.">
        <title>The genome of the protozoan parasite Cystoisospora suis and a reverse vaccinology approach to identify vaccine candidates.</title>
        <authorList>
            <person name="Palmieri N."/>
            <person name="Shrestha A."/>
            <person name="Ruttkowski B."/>
            <person name="Beck T."/>
            <person name="Vogl C."/>
            <person name="Tomley F."/>
            <person name="Blake D.P."/>
            <person name="Joachim A."/>
        </authorList>
    </citation>
    <scope>NUCLEOTIDE SEQUENCE [LARGE SCALE GENOMIC DNA]</scope>
    <source>
        <strain evidence="3 4">Wien I</strain>
    </source>
</reference>
<name>A0A2C6JYW9_9APIC</name>
<evidence type="ECO:0000313" key="4">
    <source>
        <dbReference type="Proteomes" id="UP000221165"/>
    </source>
</evidence>
<keyword evidence="1" id="KW-0175">Coiled coil</keyword>
<feature type="compositionally biased region" description="Polar residues" evidence="2">
    <location>
        <begin position="103"/>
        <end position="112"/>
    </location>
</feature>
<feature type="coiled-coil region" evidence="1">
    <location>
        <begin position="7"/>
        <end position="86"/>
    </location>
</feature>
<dbReference type="EMBL" id="MIGC01007014">
    <property type="protein sequence ID" value="PHJ15920.1"/>
    <property type="molecule type" value="Genomic_DNA"/>
</dbReference>
<dbReference type="VEuPathDB" id="ToxoDB:CSUI_010266"/>
<dbReference type="Proteomes" id="UP000221165">
    <property type="component" value="Unassembled WGS sequence"/>
</dbReference>
<comment type="caution">
    <text evidence="3">The sequence shown here is derived from an EMBL/GenBank/DDBJ whole genome shotgun (WGS) entry which is preliminary data.</text>
</comment>
<dbReference type="GeneID" id="94433582"/>
<evidence type="ECO:0000256" key="2">
    <source>
        <dbReference type="SAM" id="MobiDB-lite"/>
    </source>
</evidence>
<sequence>MVGCVSLPISRNQLDALEQERAQQETRARQLEERSRSAQLEIMKLREAATERDSLREVVEDQKRQLEESQRQVEGLKQRCVTLESKAAAISVRSSGRFRDLKSTSGGSSVPTSIGDMGNGPDETGSARLRSVVGRPSNSDEFEDLAVSFTVANGLEALGPPRYNGVRGWWMRCCRCCPRRRRRGYISDYAPSRCVIQ</sequence>
<proteinExistence type="predicted"/>
<dbReference type="AlphaFoldDB" id="A0A2C6JYW9"/>
<keyword evidence="4" id="KW-1185">Reference proteome</keyword>